<reference evidence="2 3" key="1">
    <citation type="journal article" date="2019" name="Commun. Biol.">
        <title>The bagworm genome reveals a unique fibroin gene that provides high tensile strength.</title>
        <authorList>
            <person name="Kono N."/>
            <person name="Nakamura H."/>
            <person name="Ohtoshi R."/>
            <person name="Tomita M."/>
            <person name="Numata K."/>
            <person name="Arakawa K."/>
        </authorList>
    </citation>
    <scope>NUCLEOTIDE SEQUENCE [LARGE SCALE GENOMIC DNA]</scope>
</reference>
<name>A0A4C1X9P5_EUMVA</name>
<sequence length="122" mass="13734">MKLFTLIGNRFCVGSDKKCRVFCQPSTPGKKSCRISLAYDEEWRCSHSSDVGADSPLPATLIPFVRTSSLRSRTHTSRRASRVVVFLLYARLVIRSNGKKYRPRTIDHTSSGKRCPLGQNSK</sequence>
<evidence type="ECO:0000256" key="1">
    <source>
        <dbReference type="SAM" id="MobiDB-lite"/>
    </source>
</evidence>
<keyword evidence="3" id="KW-1185">Reference proteome</keyword>
<accession>A0A4C1X9P5</accession>
<gene>
    <name evidence="2" type="ORF">EVAR_39160_1</name>
</gene>
<dbReference type="EMBL" id="BGZK01000751">
    <property type="protein sequence ID" value="GBP59074.1"/>
    <property type="molecule type" value="Genomic_DNA"/>
</dbReference>
<evidence type="ECO:0000313" key="2">
    <source>
        <dbReference type="EMBL" id="GBP59074.1"/>
    </source>
</evidence>
<protein>
    <submittedName>
        <fullName evidence="2">Uncharacterized protein</fullName>
    </submittedName>
</protein>
<comment type="caution">
    <text evidence="2">The sequence shown here is derived from an EMBL/GenBank/DDBJ whole genome shotgun (WGS) entry which is preliminary data.</text>
</comment>
<evidence type="ECO:0000313" key="3">
    <source>
        <dbReference type="Proteomes" id="UP000299102"/>
    </source>
</evidence>
<proteinExistence type="predicted"/>
<dbReference type="AlphaFoldDB" id="A0A4C1X9P5"/>
<feature type="region of interest" description="Disordered" evidence="1">
    <location>
        <begin position="102"/>
        <end position="122"/>
    </location>
</feature>
<dbReference type="Proteomes" id="UP000299102">
    <property type="component" value="Unassembled WGS sequence"/>
</dbReference>
<organism evidence="2 3">
    <name type="scientific">Eumeta variegata</name>
    <name type="common">Bagworm moth</name>
    <name type="synonym">Eumeta japonica</name>
    <dbReference type="NCBI Taxonomy" id="151549"/>
    <lineage>
        <taxon>Eukaryota</taxon>
        <taxon>Metazoa</taxon>
        <taxon>Ecdysozoa</taxon>
        <taxon>Arthropoda</taxon>
        <taxon>Hexapoda</taxon>
        <taxon>Insecta</taxon>
        <taxon>Pterygota</taxon>
        <taxon>Neoptera</taxon>
        <taxon>Endopterygota</taxon>
        <taxon>Lepidoptera</taxon>
        <taxon>Glossata</taxon>
        <taxon>Ditrysia</taxon>
        <taxon>Tineoidea</taxon>
        <taxon>Psychidae</taxon>
        <taxon>Oiketicinae</taxon>
        <taxon>Eumeta</taxon>
    </lineage>
</organism>
<dbReference type="OrthoDB" id="7500757at2759"/>